<name>A0A8B2NS09_9HYPH</name>
<evidence type="ECO:0000256" key="11">
    <source>
        <dbReference type="HAMAP-Rule" id="MF_00766"/>
    </source>
</evidence>
<evidence type="ECO:0000313" key="13">
    <source>
        <dbReference type="EMBL" id="RAH98162.1"/>
    </source>
</evidence>
<keyword evidence="3 11" id="KW-0328">Glycosyltransferase</keyword>
<dbReference type="OrthoDB" id="9766909at2"/>
<dbReference type="EC" id="2.4.99.28" evidence="11"/>
<dbReference type="HAMAP" id="MF_00766">
    <property type="entry name" value="PGT_MtgA"/>
    <property type="match status" value="1"/>
</dbReference>
<evidence type="ECO:0000256" key="2">
    <source>
        <dbReference type="ARBA" id="ARBA00022519"/>
    </source>
</evidence>
<evidence type="ECO:0000256" key="6">
    <source>
        <dbReference type="ARBA" id="ARBA00022960"/>
    </source>
</evidence>
<dbReference type="InterPro" id="IPR011812">
    <property type="entry name" value="Pep_trsgly"/>
</dbReference>
<keyword evidence="4 11" id="KW-0808">Transferase</keyword>
<keyword evidence="6 11" id="KW-0133">Cell shape</keyword>
<dbReference type="PANTHER" id="PTHR30400">
    <property type="entry name" value="MONOFUNCTIONAL BIOSYNTHETIC PEPTIDOGLYCAN TRANSGLYCOSYLASE"/>
    <property type="match status" value="1"/>
</dbReference>
<evidence type="ECO:0000313" key="14">
    <source>
        <dbReference type="Proteomes" id="UP000249590"/>
    </source>
</evidence>
<dbReference type="GO" id="GO:0071555">
    <property type="term" value="P:cell wall organization"/>
    <property type="evidence" value="ECO:0007669"/>
    <property type="project" value="UniProtKB-KW"/>
</dbReference>
<dbReference type="Pfam" id="PF00912">
    <property type="entry name" value="Transgly"/>
    <property type="match status" value="1"/>
</dbReference>
<comment type="function">
    <text evidence="11">Peptidoglycan polymerase that catalyzes glycan chain elongation from lipid-linked precursors.</text>
</comment>
<keyword evidence="14" id="KW-1185">Reference proteome</keyword>
<dbReference type="Gene3D" id="1.10.3810.10">
    <property type="entry name" value="Biosynthetic peptidoglycan transglycosylase-like"/>
    <property type="match status" value="1"/>
</dbReference>
<evidence type="ECO:0000256" key="1">
    <source>
        <dbReference type="ARBA" id="ARBA00022475"/>
    </source>
</evidence>
<comment type="caution">
    <text evidence="13">The sequence shown here is derived from an EMBL/GenBank/DDBJ whole genome shotgun (WGS) entry which is preliminary data.</text>
</comment>
<feature type="domain" description="Glycosyl transferase family 51" evidence="12">
    <location>
        <begin position="44"/>
        <end position="203"/>
    </location>
</feature>
<dbReference type="GO" id="GO:0009252">
    <property type="term" value="P:peptidoglycan biosynthetic process"/>
    <property type="evidence" value="ECO:0007669"/>
    <property type="project" value="UniProtKB-UniRule"/>
</dbReference>
<dbReference type="UniPathway" id="UPA00219"/>
<organism evidence="13 14">
    <name type="scientific">Acuticoccus sediminis</name>
    <dbReference type="NCBI Taxonomy" id="2184697"/>
    <lineage>
        <taxon>Bacteria</taxon>
        <taxon>Pseudomonadati</taxon>
        <taxon>Pseudomonadota</taxon>
        <taxon>Alphaproteobacteria</taxon>
        <taxon>Hyphomicrobiales</taxon>
        <taxon>Amorphaceae</taxon>
        <taxon>Acuticoccus</taxon>
    </lineage>
</organism>
<protein>
    <recommendedName>
        <fullName evidence="11">Biosynthetic peptidoglycan transglycosylase</fullName>
        <ecNumber evidence="11">2.4.99.28</ecNumber>
    </recommendedName>
    <alternativeName>
        <fullName evidence="11">Glycan polymerase</fullName>
    </alternativeName>
    <alternativeName>
        <fullName evidence="11">Peptidoglycan glycosyltransferase MtgA</fullName>
        <shortName evidence="11">PGT</shortName>
    </alternativeName>
</protein>
<dbReference type="InterPro" id="IPR001264">
    <property type="entry name" value="Glyco_trans_51"/>
</dbReference>
<keyword evidence="5 11" id="KW-0812">Transmembrane</keyword>
<evidence type="ECO:0000256" key="10">
    <source>
        <dbReference type="ARBA" id="ARBA00023316"/>
    </source>
</evidence>
<dbReference type="GO" id="GO:0016763">
    <property type="term" value="F:pentosyltransferase activity"/>
    <property type="evidence" value="ECO:0007669"/>
    <property type="project" value="InterPro"/>
</dbReference>
<keyword evidence="10 11" id="KW-0961">Cell wall biogenesis/degradation</keyword>
<proteinExistence type="inferred from homology"/>
<evidence type="ECO:0000256" key="5">
    <source>
        <dbReference type="ARBA" id="ARBA00022692"/>
    </source>
</evidence>
<comment type="pathway">
    <text evidence="11">Cell wall biogenesis; peptidoglycan biosynthesis.</text>
</comment>
<dbReference type="AlphaFoldDB" id="A0A8B2NS09"/>
<evidence type="ECO:0000256" key="4">
    <source>
        <dbReference type="ARBA" id="ARBA00022679"/>
    </source>
</evidence>
<evidence type="ECO:0000256" key="7">
    <source>
        <dbReference type="ARBA" id="ARBA00022984"/>
    </source>
</evidence>
<gene>
    <name evidence="11" type="primary">mtgA</name>
    <name evidence="13" type="ORF">DLJ53_25940</name>
</gene>
<keyword evidence="8 11" id="KW-1133">Transmembrane helix</keyword>
<keyword evidence="9 11" id="KW-0472">Membrane</keyword>
<keyword evidence="1 11" id="KW-1003">Cell membrane</keyword>
<feature type="transmembrane region" description="Helical" evidence="11">
    <location>
        <begin position="7"/>
        <end position="29"/>
    </location>
</feature>
<dbReference type="Proteomes" id="UP000249590">
    <property type="component" value="Unassembled WGS sequence"/>
</dbReference>
<dbReference type="SUPFAM" id="SSF53955">
    <property type="entry name" value="Lysozyme-like"/>
    <property type="match status" value="1"/>
</dbReference>
<dbReference type="PANTHER" id="PTHR30400:SF0">
    <property type="entry name" value="BIOSYNTHETIC PEPTIDOGLYCAN TRANSGLYCOSYLASE"/>
    <property type="match status" value="1"/>
</dbReference>
<accession>A0A8B2NS09</accession>
<dbReference type="GO" id="GO:0008360">
    <property type="term" value="P:regulation of cell shape"/>
    <property type="evidence" value="ECO:0007669"/>
    <property type="project" value="UniProtKB-KW"/>
</dbReference>
<sequence>MGAILKALGAAVATVVMIPLVLTVVYAYMDPPSLAIMRRQDAGDTVHQEWIPLDEMSPDLVRGVIMAEDARFCLHWGLDLRQMRLVVEEAMSGEAPRGASTITMQVVKNLFLWPERSYLRKAVEVPLALWMDLVLSKKRILEIYLNTAQFSGSAYGVEAAAQQAFDRSAGDLTREQALALATVLPAPSARKAARPSRRQRAVIAHVERELDRAPWVFTCLSAPFRS</sequence>
<dbReference type="EMBL" id="QHHQ01000007">
    <property type="protein sequence ID" value="RAH98162.1"/>
    <property type="molecule type" value="Genomic_DNA"/>
</dbReference>
<dbReference type="InterPro" id="IPR023346">
    <property type="entry name" value="Lysozyme-like_dom_sf"/>
</dbReference>
<dbReference type="RefSeq" id="WP_111350888.1">
    <property type="nucleotide sequence ID" value="NZ_QHHQ01000007.1"/>
</dbReference>
<evidence type="ECO:0000256" key="9">
    <source>
        <dbReference type="ARBA" id="ARBA00023136"/>
    </source>
</evidence>
<dbReference type="GO" id="GO:0005886">
    <property type="term" value="C:plasma membrane"/>
    <property type="evidence" value="ECO:0007669"/>
    <property type="project" value="UniProtKB-SubCell"/>
</dbReference>
<evidence type="ECO:0000256" key="3">
    <source>
        <dbReference type="ARBA" id="ARBA00022676"/>
    </source>
</evidence>
<comment type="similarity">
    <text evidence="11">Belongs to the glycosyltransferase 51 family.</text>
</comment>
<keyword evidence="7 11" id="KW-0573">Peptidoglycan synthesis</keyword>
<evidence type="ECO:0000256" key="8">
    <source>
        <dbReference type="ARBA" id="ARBA00022989"/>
    </source>
</evidence>
<dbReference type="GO" id="GO:0009274">
    <property type="term" value="C:peptidoglycan-based cell wall"/>
    <property type="evidence" value="ECO:0007669"/>
    <property type="project" value="InterPro"/>
</dbReference>
<dbReference type="GO" id="GO:0008955">
    <property type="term" value="F:peptidoglycan glycosyltransferase activity"/>
    <property type="evidence" value="ECO:0007669"/>
    <property type="project" value="UniProtKB-UniRule"/>
</dbReference>
<dbReference type="InterPro" id="IPR036950">
    <property type="entry name" value="PBP_transglycosylase"/>
</dbReference>
<reference evidence="13 14" key="1">
    <citation type="submission" date="2018-05" db="EMBL/GenBank/DDBJ databases">
        <title>Acuticoccus sediminis sp. nov., isolated from deep-sea sediment of Indian Ocean.</title>
        <authorList>
            <person name="Liu X."/>
            <person name="Lai Q."/>
            <person name="Du Y."/>
            <person name="Sun F."/>
            <person name="Zhang X."/>
            <person name="Wang S."/>
            <person name="Shao Z."/>
        </authorList>
    </citation>
    <scope>NUCLEOTIDE SEQUENCE [LARGE SCALE GENOMIC DNA]</scope>
    <source>
        <strain evidence="13 14">PTG4-2</strain>
    </source>
</reference>
<comment type="subcellular location">
    <subcellularLocation>
        <location evidence="11">Cell inner membrane</location>
        <topology evidence="11">Single-pass membrane protein</topology>
    </subcellularLocation>
</comment>
<keyword evidence="2 11" id="KW-0997">Cell inner membrane</keyword>
<evidence type="ECO:0000259" key="12">
    <source>
        <dbReference type="Pfam" id="PF00912"/>
    </source>
</evidence>
<comment type="catalytic activity">
    <reaction evidence="11">
        <text>[GlcNAc-(1-&gt;4)-Mur2Ac(oyl-L-Ala-gamma-D-Glu-L-Lys-D-Ala-D-Ala)](n)-di-trans,octa-cis-undecaprenyl diphosphate + beta-D-GlcNAc-(1-&gt;4)-Mur2Ac(oyl-L-Ala-gamma-D-Glu-L-Lys-D-Ala-D-Ala)-di-trans,octa-cis-undecaprenyl diphosphate = [GlcNAc-(1-&gt;4)-Mur2Ac(oyl-L-Ala-gamma-D-Glu-L-Lys-D-Ala-D-Ala)](n+1)-di-trans,octa-cis-undecaprenyl diphosphate + di-trans,octa-cis-undecaprenyl diphosphate + H(+)</text>
        <dbReference type="Rhea" id="RHEA:23708"/>
        <dbReference type="Rhea" id="RHEA-COMP:9602"/>
        <dbReference type="Rhea" id="RHEA-COMP:9603"/>
        <dbReference type="ChEBI" id="CHEBI:15378"/>
        <dbReference type="ChEBI" id="CHEBI:58405"/>
        <dbReference type="ChEBI" id="CHEBI:60033"/>
        <dbReference type="ChEBI" id="CHEBI:78435"/>
        <dbReference type="EC" id="2.4.99.28"/>
    </reaction>
</comment>